<dbReference type="PANTHER" id="PTHR23354">
    <property type="entry name" value="NUCLEOLAR PROTEIN 7/ESTROGEN RECEPTOR COACTIVATOR-RELATED"/>
    <property type="match status" value="1"/>
</dbReference>
<evidence type="ECO:0000256" key="7">
    <source>
        <dbReference type="ARBA" id="ARBA00039594"/>
    </source>
</evidence>
<evidence type="ECO:0000313" key="12">
    <source>
        <dbReference type="EMBL" id="KHN87527.1"/>
    </source>
</evidence>
<evidence type="ECO:0000256" key="4">
    <source>
        <dbReference type="ARBA" id="ARBA00022490"/>
    </source>
</evidence>
<feature type="region of interest" description="Disordered" evidence="10">
    <location>
        <begin position="340"/>
        <end position="359"/>
    </location>
</feature>
<evidence type="ECO:0000313" key="13">
    <source>
        <dbReference type="Proteomes" id="UP000031036"/>
    </source>
</evidence>
<dbReference type="EMBL" id="JPKZ01000420">
    <property type="protein sequence ID" value="KHN87527.1"/>
    <property type="molecule type" value="Genomic_DNA"/>
</dbReference>
<reference evidence="12 13" key="1">
    <citation type="submission" date="2014-11" db="EMBL/GenBank/DDBJ databases">
        <title>Genetic blueprint of the zoonotic pathogen Toxocara canis.</title>
        <authorList>
            <person name="Zhu X.-Q."/>
            <person name="Korhonen P.K."/>
            <person name="Cai H."/>
            <person name="Young N.D."/>
            <person name="Nejsum P."/>
            <person name="von Samson-Himmelstjerna G."/>
            <person name="Boag P.R."/>
            <person name="Tan P."/>
            <person name="Li Q."/>
            <person name="Min J."/>
            <person name="Yang Y."/>
            <person name="Wang X."/>
            <person name="Fang X."/>
            <person name="Hall R.S."/>
            <person name="Hofmann A."/>
            <person name="Sternberg P.W."/>
            <person name="Jex A.R."/>
            <person name="Gasser R.B."/>
        </authorList>
    </citation>
    <scope>NUCLEOTIDE SEQUENCE [LARGE SCALE GENOMIC DNA]</scope>
    <source>
        <strain evidence="12">PN_DK_2014</strain>
    </source>
</reference>
<organism evidence="12 13">
    <name type="scientific">Toxocara canis</name>
    <name type="common">Canine roundworm</name>
    <dbReference type="NCBI Taxonomy" id="6265"/>
    <lineage>
        <taxon>Eukaryota</taxon>
        <taxon>Metazoa</taxon>
        <taxon>Ecdysozoa</taxon>
        <taxon>Nematoda</taxon>
        <taxon>Chromadorea</taxon>
        <taxon>Rhabditida</taxon>
        <taxon>Spirurina</taxon>
        <taxon>Ascaridomorpha</taxon>
        <taxon>Ascaridoidea</taxon>
        <taxon>Toxocaridae</taxon>
        <taxon>Toxocara</taxon>
    </lineage>
</organism>
<keyword evidence="4" id="KW-0963">Cytoplasm</keyword>
<evidence type="ECO:0000256" key="1">
    <source>
        <dbReference type="ARBA" id="ARBA00004370"/>
    </source>
</evidence>
<keyword evidence="5" id="KW-0472">Membrane</keyword>
<dbReference type="GO" id="GO:0006979">
    <property type="term" value="P:response to oxidative stress"/>
    <property type="evidence" value="ECO:0007669"/>
    <property type="project" value="TreeGrafter"/>
</dbReference>
<evidence type="ECO:0000256" key="2">
    <source>
        <dbReference type="ARBA" id="ARBA00004371"/>
    </source>
</evidence>
<evidence type="ECO:0000259" key="11">
    <source>
        <dbReference type="PROSITE" id="PS51886"/>
    </source>
</evidence>
<feature type="domain" description="TLDc" evidence="11">
    <location>
        <begin position="158"/>
        <end position="324"/>
    </location>
</feature>
<dbReference type="PANTHER" id="PTHR23354:SF131">
    <property type="entry name" value="MTOR-ASSOCIATED PROTEIN MEAK7"/>
    <property type="match status" value="1"/>
</dbReference>
<dbReference type="PROSITE" id="PS51886">
    <property type="entry name" value="TLDC"/>
    <property type="match status" value="1"/>
</dbReference>
<gene>
    <name evidence="12" type="primary">TLDC1</name>
    <name evidence="12" type="ORF">Tcan_03235</name>
</gene>
<evidence type="ECO:0000256" key="8">
    <source>
        <dbReference type="ARBA" id="ARBA00041780"/>
    </source>
</evidence>
<dbReference type="InterPro" id="IPR006571">
    <property type="entry name" value="TLDc_dom"/>
</dbReference>
<dbReference type="Proteomes" id="UP000031036">
    <property type="component" value="Unassembled WGS sequence"/>
</dbReference>
<evidence type="ECO:0000256" key="5">
    <source>
        <dbReference type="ARBA" id="ARBA00023136"/>
    </source>
</evidence>
<dbReference type="GO" id="GO:0005634">
    <property type="term" value="C:nucleus"/>
    <property type="evidence" value="ECO:0007669"/>
    <property type="project" value="TreeGrafter"/>
</dbReference>
<dbReference type="AlphaFoldDB" id="A0A0B2W1N2"/>
<keyword evidence="6" id="KW-0458">Lysosome</keyword>
<comment type="caution">
    <text evidence="12">The sequence shown here is derived from an EMBL/GenBank/DDBJ whole genome shotgun (WGS) entry which is preliminary data.</text>
</comment>
<dbReference type="Pfam" id="PF07534">
    <property type="entry name" value="TLD"/>
    <property type="match status" value="1"/>
</dbReference>
<dbReference type="GO" id="GO:0016020">
    <property type="term" value="C:membrane"/>
    <property type="evidence" value="ECO:0007669"/>
    <property type="project" value="UniProtKB-SubCell"/>
</dbReference>
<dbReference type="SMART" id="SM00584">
    <property type="entry name" value="TLDc"/>
    <property type="match status" value="1"/>
</dbReference>
<dbReference type="OrthoDB" id="289228at2759"/>
<evidence type="ECO:0000256" key="3">
    <source>
        <dbReference type="ARBA" id="ARBA00004496"/>
    </source>
</evidence>
<accession>A0A0B2W1N2</accession>
<protein>
    <recommendedName>
        <fullName evidence="7">MTOR-associated protein MEAK7</fullName>
    </recommendedName>
    <alternativeName>
        <fullName evidence="9">TBC/LysM-associated domain-containing protein 1</fullName>
    </alternativeName>
    <alternativeName>
        <fullName evidence="8">TLD domain-containing protein 1</fullName>
    </alternativeName>
</protein>
<sequence>MGNTEARRKPRASSLILHEEDLHTVERQYNAMCAGQATISKRSFDITITSFVQFAEETLHSSEQQAKWLISFGQPLHTIVDCMVESFFVCEEQGCCSSDRALLVDYLLVDGPQEPITYERVHQWLDNSMVFQMIVNRVFDAFLLGRRKKALPFLGEHHLLSASALCLIINYLPIACRYQWTPLYSSNERGLNFAKLSKAISGMGACLVVIESKSGRTFGGFANAGFVTGNMYRGDKSCFLFEDHHALAIYKATGLNENFAYLNCHNDTLPNGLGLGGHGQHWSFFIDAQCKKGLSAPHINTFENCWLAGEHEFEVKTLEVWRIGRDVRVRFDTLGNEIPLEEDDRSQTEQSSDDENTYL</sequence>
<comment type="subcellular location">
    <subcellularLocation>
        <location evidence="3">Cytoplasm</location>
    </subcellularLocation>
    <subcellularLocation>
        <location evidence="2">Lysosome</location>
    </subcellularLocation>
    <subcellularLocation>
        <location evidence="1">Membrane</location>
    </subcellularLocation>
</comment>
<name>A0A0B2W1N2_TOXCA</name>
<dbReference type="STRING" id="6265.A0A0B2W1N2"/>
<evidence type="ECO:0000256" key="6">
    <source>
        <dbReference type="ARBA" id="ARBA00023228"/>
    </source>
</evidence>
<keyword evidence="13" id="KW-1185">Reference proteome</keyword>
<dbReference type="OMA" id="RGTAECF"/>
<evidence type="ECO:0000256" key="10">
    <source>
        <dbReference type="SAM" id="MobiDB-lite"/>
    </source>
</evidence>
<evidence type="ECO:0000256" key="9">
    <source>
        <dbReference type="ARBA" id="ARBA00042134"/>
    </source>
</evidence>
<proteinExistence type="predicted"/>
<dbReference type="GO" id="GO:0005764">
    <property type="term" value="C:lysosome"/>
    <property type="evidence" value="ECO:0007669"/>
    <property type="project" value="UniProtKB-SubCell"/>
</dbReference>